<gene>
    <name evidence="1" type="ORF">Patl1_19010</name>
</gene>
<reference evidence="2" key="1">
    <citation type="journal article" date="2023" name="G3 (Bethesda)">
        <title>Genome assembly and association tests identify interacting loci associated with vigor, precocity, and sex in interspecific pistachio rootstocks.</title>
        <authorList>
            <person name="Palmer W."/>
            <person name="Jacygrad E."/>
            <person name="Sagayaradj S."/>
            <person name="Cavanaugh K."/>
            <person name="Han R."/>
            <person name="Bertier L."/>
            <person name="Beede B."/>
            <person name="Kafkas S."/>
            <person name="Golino D."/>
            <person name="Preece J."/>
            <person name="Michelmore R."/>
        </authorList>
    </citation>
    <scope>NUCLEOTIDE SEQUENCE [LARGE SCALE GENOMIC DNA]</scope>
</reference>
<dbReference type="Proteomes" id="UP001164250">
    <property type="component" value="Chromosome 2"/>
</dbReference>
<evidence type="ECO:0000313" key="2">
    <source>
        <dbReference type="Proteomes" id="UP001164250"/>
    </source>
</evidence>
<keyword evidence="2" id="KW-1185">Reference proteome</keyword>
<protein>
    <submittedName>
        <fullName evidence="1">Uncharacterized protein</fullName>
    </submittedName>
</protein>
<name>A0ACC1C0S3_9ROSI</name>
<organism evidence="1 2">
    <name type="scientific">Pistacia atlantica</name>
    <dbReference type="NCBI Taxonomy" id="434234"/>
    <lineage>
        <taxon>Eukaryota</taxon>
        <taxon>Viridiplantae</taxon>
        <taxon>Streptophyta</taxon>
        <taxon>Embryophyta</taxon>
        <taxon>Tracheophyta</taxon>
        <taxon>Spermatophyta</taxon>
        <taxon>Magnoliopsida</taxon>
        <taxon>eudicotyledons</taxon>
        <taxon>Gunneridae</taxon>
        <taxon>Pentapetalae</taxon>
        <taxon>rosids</taxon>
        <taxon>malvids</taxon>
        <taxon>Sapindales</taxon>
        <taxon>Anacardiaceae</taxon>
        <taxon>Pistacia</taxon>
    </lineage>
</organism>
<proteinExistence type="predicted"/>
<dbReference type="EMBL" id="CM047898">
    <property type="protein sequence ID" value="KAJ0105668.1"/>
    <property type="molecule type" value="Genomic_DNA"/>
</dbReference>
<sequence length="288" mass="32147">MVSCLISDCTRIIFASQFNFWNAINSGMDTYGSSFRKYGYFYNLWFQNFSHVVHLGPASLAFEPFGGAFYTGVADGRILRYGGPQIGFLDYAFTSPKRTRYLFIADAYYGLLVAGPNGRLATQLAISAEGERFRFCNGSDIDQRTELVYFTDTSTVYDLRTITHVTGPAGVAVSRDSSFLLLSEFSGNRTIKYFLTGQRATTFGYINFQPKPNNIKRNIIGNDFWEAALMTRQSPIPIGQRIDEFGNILATISFEAQYGTTAISEVQPFGGSLYISSRSVNFVGVHRP</sequence>
<comment type="caution">
    <text evidence="1">The sequence shown here is derived from an EMBL/GenBank/DDBJ whole genome shotgun (WGS) entry which is preliminary data.</text>
</comment>
<accession>A0ACC1C0S3</accession>
<evidence type="ECO:0000313" key="1">
    <source>
        <dbReference type="EMBL" id="KAJ0105668.1"/>
    </source>
</evidence>